<dbReference type="PANTHER" id="PTHR42837:SF2">
    <property type="entry name" value="MEMBRANE METALLOPROTEASE ARASP2, CHLOROPLASTIC-RELATED"/>
    <property type="match status" value="1"/>
</dbReference>
<reference evidence="6 7" key="1">
    <citation type="submission" date="2017-10" db="EMBL/GenBank/DDBJ databases">
        <title>Whole genome sequencing of members of genus Pseudoxanthomonas.</title>
        <authorList>
            <person name="Kumar S."/>
            <person name="Bansal K."/>
            <person name="Kaur A."/>
            <person name="Patil P."/>
            <person name="Sharma S."/>
            <person name="Patil P.B."/>
        </authorList>
    </citation>
    <scope>NUCLEOTIDE SEQUENCE [LARGE SCALE GENOMIC DNA]</scope>
    <source>
        <strain evidence="6 7">DSM 17109</strain>
    </source>
</reference>
<keyword evidence="4" id="KW-0732">Signal</keyword>
<protein>
    <recommendedName>
        <fullName evidence="5">PDZ domain-containing protein</fullName>
    </recommendedName>
</protein>
<gene>
    <name evidence="6" type="ORF">CSC78_18205</name>
</gene>
<evidence type="ECO:0000256" key="2">
    <source>
        <dbReference type="SAM" id="Coils"/>
    </source>
</evidence>
<dbReference type="InterPro" id="IPR036034">
    <property type="entry name" value="PDZ_sf"/>
</dbReference>
<proteinExistence type="predicted"/>
<feature type="region of interest" description="Disordered" evidence="3">
    <location>
        <begin position="365"/>
        <end position="393"/>
    </location>
</feature>
<feature type="chain" id="PRO_5045828091" description="PDZ domain-containing protein" evidence="4">
    <location>
        <begin position="23"/>
        <end position="393"/>
    </location>
</feature>
<evidence type="ECO:0000259" key="5">
    <source>
        <dbReference type="PROSITE" id="PS50106"/>
    </source>
</evidence>
<evidence type="ECO:0000313" key="7">
    <source>
        <dbReference type="Proteomes" id="UP000781710"/>
    </source>
</evidence>
<feature type="coiled-coil region" evidence="2">
    <location>
        <begin position="23"/>
        <end position="53"/>
    </location>
</feature>
<feature type="compositionally biased region" description="Pro residues" evidence="3">
    <location>
        <begin position="375"/>
        <end position="385"/>
    </location>
</feature>
<dbReference type="InterPro" id="IPR004387">
    <property type="entry name" value="Pept_M50_Zn"/>
</dbReference>
<name>A0ABQ6ZCJ7_9GAMM</name>
<dbReference type="InterPro" id="IPR001478">
    <property type="entry name" value="PDZ"/>
</dbReference>
<evidence type="ECO:0000256" key="1">
    <source>
        <dbReference type="ARBA" id="ARBA00001947"/>
    </source>
</evidence>
<evidence type="ECO:0000313" key="6">
    <source>
        <dbReference type="EMBL" id="KAF1721206.1"/>
    </source>
</evidence>
<dbReference type="EMBL" id="PDWW01000039">
    <property type="protein sequence ID" value="KAF1721206.1"/>
    <property type="molecule type" value="Genomic_DNA"/>
</dbReference>
<comment type="cofactor">
    <cofactor evidence="1">
        <name>Zn(2+)</name>
        <dbReference type="ChEBI" id="CHEBI:29105"/>
    </cofactor>
</comment>
<evidence type="ECO:0000256" key="4">
    <source>
        <dbReference type="SAM" id="SignalP"/>
    </source>
</evidence>
<accession>A0ABQ6ZCJ7</accession>
<feature type="signal peptide" evidence="4">
    <location>
        <begin position="1"/>
        <end position="22"/>
    </location>
</feature>
<organism evidence="6 7">
    <name type="scientific">Pseudoxanthomonas japonensis</name>
    <dbReference type="NCBI Taxonomy" id="69284"/>
    <lineage>
        <taxon>Bacteria</taxon>
        <taxon>Pseudomonadati</taxon>
        <taxon>Pseudomonadota</taxon>
        <taxon>Gammaproteobacteria</taxon>
        <taxon>Lysobacterales</taxon>
        <taxon>Lysobacteraceae</taxon>
        <taxon>Pseudoxanthomonas</taxon>
    </lineage>
</organism>
<sequence length="393" mass="41395">MLKPLSRPLLVLALVAPVPVLAQQNETATKKELEDARADLQRAAKRVAELSRDAGGLHSPANIDHLIVSRPRLGVLLSGDDAAGVRITGVTPESGAAKAGLKAGDRLLRVASTAVDGDTAEARVAHARQLLTGLKVDTAVRVTYQRDGKAHDVDVTPTQVSPRIAFSATGPRSVFIRSGEGGMPQLDGIPVPLDEITNVISPEVQRELRQLGKLGDCKGDDCRLPALAEAFRWSNLNLATVDATLGRYFGTDAGVLVLSVGDELAGLQAGDVIRKVDGTPVTTPRDVTEVLRGKSEDAKVTVEYLRDRQVRTSTVSVPKAAAFRFPATSRVTVKPHVAVGVGQAPAIVEKRRVMIIDQDGRVQTFEDGIGDAPQSPTPPAPPAPPAGKGGALL</sequence>
<dbReference type="Pfam" id="PF13180">
    <property type="entry name" value="PDZ_2"/>
    <property type="match status" value="2"/>
</dbReference>
<dbReference type="Gene3D" id="2.30.42.10">
    <property type="match status" value="2"/>
</dbReference>
<dbReference type="SUPFAM" id="SSF50156">
    <property type="entry name" value="PDZ domain-like"/>
    <property type="match status" value="2"/>
</dbReference>
<comment type="caution">
    <text evidence="6">The sequence shown here is derived from an EMBL/GenBank/DDBJ whole genome shotgun (WGS) entry which is preliminary data.</text>
</comment>
<keyword evidence="7" id="KW-1185">Reference proteome</keyword>
<dbReference type="SMART" id="SM00228">
    <property type="entry name" value="PDZ"/>
    <property type="match status" value="2"/>
</dbReference>
<feature type="domain" description="PDZ" evidence="5">
    <location>
        <begin position="47"/>
        <end position="117"/>
    </location>
</feature>
<dbReference type="RefSeq" id="WP_162339286.1">
    <property type="nucleotide sequence ID" value="NZ_JBHSRQ010000031.1"/>
</dbReference>
<keyword evidence="2" id="KW-0175">Coiled coil</keyword>
<dbReference type="Proteomes" id="UP000781710">
    <property type="component" value="Unassembled WGS sequence"/>
</dbReference>
<dbReference type="PANTHER" id="PTHR42837">
    <property type="entry name" value="REGULATOR OF SIGMA-E PROTEASE RSEP"/>
    <property type="match status" value="1"/>
</dbReference>
<evidence type="ECO:0000256" key="3">
    <source>
        <dbReference type="SAM" id="MobiDB-lite"/>
    </source>
</evidence>
<dbReference type="PROSITE" id="PS50106">
    <property type="entry name" value="PDZ"/>
    <property type="match status" value="1"/>
</dbReference>